<organism evidence="1 2">
    <name type="scientific">Vararia minispora EC-137</name>
    <dbReference type="NCBI Taxonomy" id="1314806"/>
    <lineage>
        <taxon>Eukaryota</taxon>
        <taxon>Fungi</taxon>
        <taxon>Dikarya</taxon>
        <taxon>Basidiomycota</taxon>
        <taxon>Agaricomycotina</taxon>
        <taxon>Agaricomycetes</taxon>
        <taxon>Russulales</taxon>
        <taxon>Lachnocladiaceae</taxon>
        <taxon>Vararia</taxon>
    </lineage>
</organism>
<dbReference type="Proteomes" id="UP000814128">
    <property type="component" value="Unassembled WGS sequence"/>
</dbReference>
<reference evidence="1" key="2">
    <citation type="journal article" date="2022" name="New Phytol.">
        <title>Evolutionary transition to the ectomycorrhizal habit in the genomes of a hyperdiverse lineage of mushroom-forming fungi.</title>
        <authorList>
            <person name="Looney B."/>
            <person name="Miyauchi S."/>
            <person name="Morin E."/>
            <person name="Drula E."/>
            <person name="Courty P.E."/>
            <person name="Kohler A."/>
            <person name="Kuo A."/>
            <person name="LaButti K."/>
            <person name="Pangilinan J."/>
            <person name="Lipzen A."/>
            <person name="Riley R."/>
            <person name="Andreopoulos W."/>
            <person name="He G."/>
            <person name="Johnson J."/>
            <person name="Nolan M."/>
            <person name="Tritt A."/>
            <person name="Barry K.W."/>
            <person name="Grigoriev I.V."/>
            <person name="Nagy L.G."/>
            <person name="Hibbett D."/>
            <person name="Henrissat B."/>
            <person name="Matheny P.B."/>
            <person name="Labbe J."/>
            <person name="Martin F.M."/>
        </authorList>
    </citation>
    <scope>NUCLEOTIDE SEQUENCE</scope>
    <source>
        <strain evidence="1">EC-137</strain>
    </source>
</reference>
<name>A0ACB8QEY1_9AGAM</name>
<proteinExistence type="predicted"/>
<protein>
    <submittedName>
        <fullName evidence="1">Uncharacterized protein</fullName>
    </submittedName>
</protein>
<accession>A0ACB8QEY1</accession>
<feature type="non-terminal residue" evidence="1">
    <location>
        <position position="271"/>
    </location>
</feature>
<comment type="caution">
    <text evidence="1">The sequence shown here is derived from an EMBL/GenBank/DDBJ whole genome shotgun (WGS) entry which is preliminary data.</text>
</comment>
<evidence type="ECO:0000313" key="1">
    <source>
        <dbReference type="EMBL" id="KAI0030217.1"/>
    </source>
</evidence>
<dbReference type="EMBL" id="MU273633">
    <property type="protein sequence ID" value="KAI0030217.1"/>
    <property type="molecule type" value="Genomic_DNA"/>
</dbReference>
<keyword evidence="2" id="KW-1185">Reference proteome</keyword>
<feature type="non-terminal residue" evidence="1">
    <location>
        <position position="1"/>
    </location>
</feature>
<evidence type="ECO:0000313" key="2">
    <source>
        <dbReference type="Proteomes" id="UP000814128"/>
    </source>
</evidence>
<sequence>SSSSSSSSSSSGSGSGSSSSSSSSSGSSNGCNGKVGLAWSNHEADIIYKFKTNSVCWIYDWEESLQYGMKTDGMEFIVMLWGQKNAAAFGQKAVAGYANWAAGMNEPDISSQSNLSPSEGAALWNQYFCGLKSQGYSLISPATATGPSWLQQFKAQGVCDWDVTAAHVYTTTVSNFQTAVTAYHTAFNKPVMVTEYSCNDYSGANQQCDNNAIWAFMTGTKAWMDSQSWIKAYFFFAPMTASELQANNINGANAMITSDGSSLTDLAKYYI</sequence>
<reference evidence="1" key="1">
    <citation type="submission" date="2021-02" db="EMBL/GenBank/DDBJ databases">
        <authorList>
            <consortium name="DOE Joint Genome Institute"/>
            <person name="Ahrendt S."/>
            <person name="Looney B.P."/>
            <person name="Miyauchi S."/>
            <person name="Morin E."/>
            <person name="Drula E."/>
            <person name="Courty P.E."/>
            <person name="Chicoki N."/>
            <person name="Fauchery L."/>
            <person name="Kohler A."/>
            <person name="Kuo A."/>
            <person name="Labutti K."/>
            <person name="Pangilinan J."/>
            <person name="Lipzen A."/>
            <person name="Riley R."/>
            <person name="Andreopoulos W."/>
            <person name="He G."/>
            <person name="Johnson J."/>
            <person name="Barry K.W."/>
            <person name="Grigoriev I.V."/>
            <person name="Nagy L."/>
            <person name="Hibbett D."/>
            <person name="Henrissat B."/>
            <person name="Matheny P.B."/>
            <person name="Labbe J."/>
            <person name="Martin F."/>
        </authorList>
    </citation>
    <scope>NUCLEOTIDE SEQUENCE</scope>
    <source>
        <strain evidence="1">EC-137</strain>
    </source>
</reference>
<gene>
    <name evidence="1" type="ORF">K488DRAFT_38122</name>
</gene>